<sequence>MYILVIILLIFIIFIYFENTENYSASNNDNVNIFTSIYKNNEWGKDISNDFKGSSGPGSSYELNKNEYIPFLKEFIKNNNIRSVADLGCGDWQFSKYIYPELRNIRYDGYDAYEEVINSNRKKYPQFNFHHLDFIKNKENIASADLCILREVLQHWCNRDIISLLTYCIDTRKFRYILICNCCKNFEKKDISNGDFRTLTAEKYPLNIFQPEILFHYDSDTKEVSLIS</sequence>
<dbReference type="GO" id="GO:0008168">
    <property type="term" value="F:methyltransferase activity"/>
    <property type="evidence" value="ECO:0007669"/>
    <property type="project" value="UniProtKB-KW"/>
</dbReference>
<reference evidence="2" key="1">
    <citation type="journal article" date="2019" name="MBio">
        <title>Virus Genomes from Deep Sea Sediments Expand the Ocean Megavirome and Support Independent Origins of Viral Gigantism.</title>
        <authorList>
            <person name="Backstrom D."/>
            <person name="Yutin N."/>
            <person name="Jorgensen S.L."/>
            <person name="Dharamshi J."/>
            <person name="Homa F."/>
            <person name="Zaremba-Niedwiedzka K."/>
            <person name="Spang A."/>
            <person name="Wolf Y.I."/>
            <person name="Koonin E.V."/>
            <person name="Ettema T.J."/>
        </authorList>
    </citation>
    <scope>NUCLEOTIDE SEQUENCE</scope>
</reference>
<proteinExistence type="predicted"/>
<dbReference type="InterPro" id="IPR029063">
    <property type="entry name" value="SAM-dependent_MTases_sf"/>
</dbReference>
<gene>
    <name evidence="2" type="ORF">LCMAC101_00870</name>
</gene>
<keyword evidence="2" id="KW-0489">Methyltransferase</keyword>
<dbReference type="Gene3D" id="3.40.50.150">
    <property type="entry name" value="Vaccinia Virus protein VP39"/>
    <property type="match status" value="1"/>
</dbReference>
<protein>
    <submittedName>
        <fullName evidence="2">Methyltransferase domain protein</fullName>
    </submittedName>
</protein>
<feature type="domain" description="Methyltransferase type 12" evidence="1">
    <location>
        <begin position="86"/>
        <end position="165"/>
    </location>
</feature>
<evidence type="ECO:0000313" key="2">
    <source>
        <dbReference type="EMBL" id="QBK85500.1"/>
    </source>
</evidence>
<dbReference type="GO" id="GO:0032259">
    <property type="term" value="P:methylation"/>
    <property type="evidence" value="ECO:0007669"/>
    <property type="project" value="UniProtKB-KW"/>
</dbReference>
<dbReference type="Pfam" id="PF08242">
    <property type="entry name" value="Methyltransf_12"/>
    <property type="match status" value="1"/>
</dbReference>
<name>A0A481YRA7_9VIRU</name>
<accession>A0A481YRA7</accession>
<dbReference type="InterPro" id="IPR013217">
    <property type="entry name" value="Methyltransf_12"/>
</dbReference>
<keyword evidence="2" id="KW-0808">Transferase</keyword>
<dbReference type="EMBL" id="MK500327">
    <property type="protein sequence ID" value="QBK85500.1"/>
    <property type="molecule type" value="Genomic_DNA"/>
</dbReference>
<dbReference type="SUPFAM" id="SSF53335">
    <property type="entry name" value="S-adenosyl-L-methionine-dependent methyltransferases"/>
    <property type="match status" value="1"/>
</dbReference>
<organism evidence="2">
    <name type="scientific">Marseillevirus LCMAC101</name>
    <dbReference type="NCBI Taxonomy" id="2506602"/>
    <lineage>
        <taxon>Viruses</taxon>
        <taxon>Varidnaviria</taxon>
        <taxon>Bamfordvirae</taxon>
        <taxon>Nucleocytoviricota</taxon>
        <taxon>Megaviricetes</taxon>
        <taxon>Pimascovirales</taxon>
        <taxon>Pimascovirales incertae sedis</taxon>
        <taxon>Marseilleviridae</taxon>
    </lineage>
</organism>
<evidence type="ECO:0000259" key="1">
    <source>
        <dbReference type="Pfam" id="PF08242"/>
    </source>
</evidence>